<accession>A0A151Z9J9</accession>
<dbReference type="InParanoid" id="A0A151Z9J9"/>
<dbReference type="STRING" id="361077.A0A151Z9J9"/>
<proteinExistence type="predicted"/>
<keyword evidence="3" id="KW-1185">Reference proteome</keyword>
<comment type="caution">
    <text evidence="2">The sequence shown here is derived from an EMBL/GenBank/DDBJ whole genome shotgun (WGS) entry which is preliminary data.</text>
</comment>
<dbReference type="FunCoup" id="A0A151Z9J9">
    <property type="interactions" value="738"/>
</dbReference>
<dbReference type="Gene3D" id="2.160.20.20">
    <property type="match status" value="1"/>
</dbReference>
<protein>
    <submittedName>
        <fullName evidence="2">Uncharacterized protein</fullName>
    </submittedName>
</protein>
<sequence>MYRKVLLLAFIATIFIFTSEARTVTLDGVKACGATLGATCKLDSMMKLLGGTLSKADDVIIKGAKNMVYTVTSPIVCHSMNVTQGVLALNAKADVSGNIYIANDASIIINADLLSNANLNVDGSVIVKAGSSLVNKLNCNSCALNLQGGSLAVNGLVADASSTCSVVGGTIKHAGECVYNTIPKCSGSGIFAVDANANVVLNSGITCLDKSVLNLGSKATVDIKADSNIVNAINLNTDAVVKVSNNADCVFSGIKGATGSVLAVADANVHLNAPSTCHYVTLDGLSNVKLTSDCAVTDLKASATSTIDLSKTAKLDIKKIANCDSKLNLNDQAVVLVNANANANINGGIKCLGQSTVKVLDNCNLNLAKDCHFDNVVSVGSKSNINLNAGTCNLNSGIVASADASIKLNDKSVCNILKDSNLGKVDLTSTSAININGGKTVIAGTYNCGKQALTSVTNGQLWLKSDANINSALDINANSKVTLDKTCKLIGGVKADASAQIDINGDCHVLAPSDIKSICNVNSGSTLNLGGDSCIHSIHNLNADAKAIVNVNGGSTVKLEGVADINGKCNLIDGSNMHINGLTNIKSGIQATGSATSDIVIGKTGTCKILADSNINGNVIVNTGGKLDLNGKCNLGTSLQNSGVLTITKPCVINSVNSASNTVKSTSTFVQNNANAVCNMVAGGSIDAKTINFVSGTVKGVGALKCDTCNLGNRVDANLNIVGNVNLQPTATVVANVDSSINGATKFVPMVVASGSATVDGAVEVVCSADTWAKIDAGAAFKVVSAANVKGSLDVKASANASANVKANAWSVVGSPCNCEYVLKCNK</sequence>
<name>A0A151Z9J9_TIELA</name>
<evidence type="ECO:0000313" key="2">
    <source>
        <dbReference type="EMBL" id="KYQ90631.1"/>
    </source>
</evidence>
<dbReference type="EMBL" id="LODT01000037">
    <property type="protein sequence ID" value="KYQ90631.1"/>
    <property type="molecule type" value="Genomic_DNA"/>
</dbReference>
<dbReference type="InterPro" id="IPR012332">
    <property type="entry name" value="Autotransporter_pectin_lyase_C"/>
</dbReference>
<feature type="chain" id="PRO_5007593038" evidence="1">
    <location>
        <begin position="22"/>
        <end position="827"/>
    </location>
</feature>
<dbReference type="OMA" id="NAPSTCH"/>
<organism evidence="2 3">
    <name type="scientific">Tieghemostelium lacteum</name>
    <name type="common">Slime mold</name>
    <name type="synonym">Dictyostelium lacteum</name>
    <dbReference type="NCBI Taxonomy" id="361077"/>
    <lineage>
        <taxon>Eukaryota</taxon>
        <taxon>Amoebozoa</taxon>
        <taxon>Evosea</taxon>
        <taxon>Eumycetozoa</taxon>
        <taxon>Dictyostelia</taxon>
        <taxon>Dictyosteliales</taxon>
        <taxon>Raperosteliaceae</taxon>
        <taxon>Tieghemostelium</taxon>
    </lineage>
</organism>
<feature type="signal peptide" evidence="1">
    <location>
        <begin position="1"/>
        <end position="21"/>
    </location>
</feature>
<gene>
    <name evidence="2" type="ORF">DLAC_09260</name>
</gene>
<keyword evidence="1" id="KW-0732">Signal</keyword>
<evidence type="ECO:0000313" key="3">
    <source>
        <dbReference type="Proteomes" id="UP000076078"/>
    </source>
</evidence>
<dbReference type="AlphaFoldDB" id="A0A151Z9J9"/>
<evidence type="ECO:0000256" key="1">
    <source>
        <dbReference type="SAM" id="SignalP"/>
    </source>
</evidence>
<dbReference type="Proteomes" id="UP000076078">
    <property type="component" value="Unassembled WGS sequence"/>
</dbReference>
<reference evidence="2 3" key="1">
    <citation type="submission" date="2015-12" db="EMBL/GenBank/DDBJ databases">
        <title>Dictyostelia acquired genes for synthesis and detection of signals that induce cell-type specialization by lateral gene transfer from prokaryotes.</title>
        <authorList>
            <person name="Gloeckner G."/>
            <person name="Schaap P."/>
        </authorList>
    </citation>
    <scope>NUCLEOTIDE SEQUENCE [LARGE SCALE GENOMIC DNA]</scope>
    <source>
        <strain evidence="2 3">TK</strain>
    </source>
</reference>
<dbReference type="OrthoDB" id="19416at2759"/>